<dbReference type="Proteomes" id="UP001241605">
    <property type="component" value="Chromosome"/>
</dbReference>
<gene>
    <name evidence="1" type="ORF">QF118_07880</name>
</gene>
<dbReference type="RefSeq" id="WP_282302079.1">
    <property type="nucleotide sequence ID" value="NZ_CP124616.1"/>
</dbReference>
<accession>A0ABY8QLP0</accession>
<reference evidence="1 2" key="1">
    <citation type="submission" date="2023-05" db="EMBL/GenBank/DDBJ databases">
        <title>YMD87, complete Genome.</title>
        <authorList>
            <person name="Zhang J."/>
            <person name="Xu X."/>
        </authorList>
    </citation>
    <scope>NUCLEOTIDE SEQUENCE [LARGE SCALE GENOMIC DNA]</scope>
    <source>
        <strain evidence="1 2">YMD87</strain>
    </source>
</reference>
<protein>
    <submittedName>
        <fullName evidence="1">Uncharacterized protein</fullName>
    </submittedName>
</protein>
<keyword evidence="2" id="KW-1185">Reference proteome</keyword>
<evidence type="ECO:0000313" key="2">
    <source>
        <dbReference type="Proteomes" id="UP001241605"/>
    </source>
</evidence>
<proteinExistence type="predicted"/>
<evidence type="ECO:0000313" key="1">
    <source>
        <dbReference type="EMBL" id="WGW05455.1"/>
    </source>
</evidence>
<sequence length="210" mass="22747">MTPFYVALHLYDPLAPATMAAGDVYGGEARLFVLTDDSLAKALFTVLESIADKGARLERIEFAGPVETFQPDHFPFEIDVIAMSDDAMETGDICSSPAYTYAPWDAPQPSGVSLAVLDLFDPSMVSGNQPYAGEQCLAAVPGDPDSALRGLLEVLENDDIRLKALEDLRDSAEAEPDEYDAEWDIAELVGEAKETNGPAFSLAFAYERED</sequence>
<dbReference type="EMBL" id="CP124616">
    <property type="protein sequence ID" value="WGW05455.1"/>
    <property type="molecule type" value="Genomic_DNA"/>
</dbReference>
<name>A0ABY8QLP0_9RHOB</name>
<organism evidence="1 2">
    <name type="scientific">Tropicibacter oceani</name>
    <dbReference type="NCBI Taxonomy" id="3058420"/>
    <lineage>
        <taxon>Bacteria</taxon>
        <taxon>Pseudomonadati</taxon>
        <taxon>Pseudomonadota</taxon>
        <taxon>Alphaproteobacteria</taxon>
        <taxon>Rhodobacterales</taxon>
        <taxon>Roseobacteraceae</taxon>
        <taxon>Tropicibacter</taxon>
    </lineage>
</organism>